<evidence type="ECO:0000259" key="7">
    <source>
        <dbReference type="Pfam" id="PF03772"/>
    </source>
</evidence>
<dbReference type="NCBIfam" id="TIGR00360">
    <property type="entry name" value="ComEC_N-term"/>
    <property type="match status" value="1"/>
</dbReference>
<gene>
    <name evidence="8" type="ORF">Q2362_00835</name>
</gene>
<dbReference type="Proteomes" id="UP001171111">
    <property type="component" value="Unassembled WGS sequence"/>
</dbReference>
<protein>
    <submittedName>
        <fullName evidence="8">ComEC/Rec2 family competence protein</fullName>
    </submittedName>
</protein>
<dbReference type="RefSeq" id="WP_302243375.1">
    <property type="nucleotide sequence ID" value="NZ_JAULJQ010000001.1"/>
</dbReference>
<feature type="transmembrane region" description="Helical" evidence="6">
    <location>
        <begin position="162"/>
        <end position="185"/>
    </location>
</feature>
<comment type="caution">
    <text evidence="8">The sequence shown here is derived from an EMBL/GenBank/DDBJ whole genome shotgun (WGS) entry which is preliminary data.</text>
</comment>
<evidence type="ECO:0000256" key="5">
    <source>
        <dbReference type="ARBA" id="ARBA00023136"/>
    </source>
</evidence>
<feature type="domain" description="ComEC/Rec2-related protein" evidence="7">
    <location>
        <begin position="151"/>
        <end position="376"/>
    </location>
</feature>
<feature type="transmembrane region" description="Helical" evidence="6">
    <location>
        <begin position="268"/>
        <end position="288"/>
    </location>
</feature>
<dbReference type="PANTHER" id="PTHR30619:SF7">
    <property type="entry name" value="BETA-LACTAMASE DOMAIN PROTEIN"/>
    <property type="match status" value="1"/>
</dbReference>
<sequence>MDLFENKKEIIYFFLIAGLIFALSVGLKYYNFTKIKAKPYLSSQATLLASEQKLSKNGKVYYSNIFATPEFRIYSYAKAKLEKGAYSIKIPTKKLYFKSYLKGMFFSAVFDIKAISTTPTLRQKLVNLVYLQHQSPKAGELYSALFFATPLSKELRSEITNWGIAHLLAISGFHLGLLFAIFYFLLKRPYSYFQQRFFPHRNRDIDLSLFILALGAFYLWILDFTPSFFRSYLMSVFGFILLVRGIKIFAFGTLLLCVVFALCSSPSLIFSIGFYFSCLGVFFILVYIRHFGEYSDFKSKVKMLAHALCFEFFVFSAMNIPVFYFFPQASIFQLSVIVLSYAFVVFYPLSIALHLFGFGGLMDSYLLDFLAYATKGGEIFIPTWLFVLFNLSLIFAVRYKYCAVFVALSGAFIYFWGLFI</sequence>
<keyword evidence="4 6" id="KW-1133">Transmembrane helix</keyword>
<dbReference type="InterPro" id="IPR004477">
    <property type="entry name" value="ComEC_N"/>
</dbReference>
<dbReference type="Pfam" id="PF03772">
    <property type="entry name" value="Competence"/>
    <property type="match status" value="1"/>
</dbReference>
<evidence type="ECO:0000256" key="3">
    <source>
        <dbReference type="ARBA" id="ARBA00022692"/>
    </source>
</evidence>
<evidence type="ECO:0000256" key="1">
    <source>
        <dbReference type="ARBA" id="ARBA00004651"/>
    </source>
</evidence>
<feature type="transmembrane region" description="Helical" evidence="6">
    <location>
        <begin position="308"/>
        <end position="326"/>
    </location>
</feature>
<proteinExistence type="predicted"/>
<feature type="transmembrane region" description="Helical" evidence="6">
    <location>
        <begin position="12"/>
        <end position="30"/>
    </location>
</feature>
<evidence type="ECO:0000256" key="2">
    <source>
        <dbReference type="ARBA" id="ARBA00022475"/>
    </source>
</evidence>
<evidence type="ECO:0000313" key="8">
    <source>
        <dbReference type="EMBL" id="MDO2408644.1"/>
    </source>
</evidence>
<evidence type="ECO:0000256" key="4">
    <source>
        <dbReference type="ARBA" id="ARBA00022989"/>
    </source>
</evidence>
<feature type="transmembrane region" description="Helical" evidence="6">
    <location>
        <begin position="205"/>
        <end position="224"/>
    </location>
</feature>
<name>A0ABT8T4Y3_9BACT</name>
<evidence type="ECO:0000256" key="6">
    <source>
        <dbReference type="SAM" id="Phobius"/>
    </source>
</evidence>
<keyword evidence="3 6" id="KW-0812">Transmembrane</keyword>
<dbReference type="InterPro" id="IPR052159">
    <property type="entry name" value="Competence_DNA_uptake"/>
</dbReference>
<comment type="subcellular location">
    <subcellularLocation>
        <location evidence="1">Cell membrane</location>
        <topology evidence="1">Multi-pass membrane protein</topology>
    </subcellularLocation>
</comment>
<accession>A0ABT8T4Y3</accession>
<organism evidence="8 9">
    <name type="scientific">Campylobacter magnus</name>
    <dbReference type="NCBI Taxonomy" id="3026462"/>
    <lineage>
        <taxon>Bacteria</taxon>
        <taxon>Pseudomonadati</taxon>
        <taxon>Campylobacterota</taxon>
        <taxon>Epsilonproteobacteria</taxon>
        <taxon>Campylobacterales</taxon>
        <taxon>Campylobacteraceae</taxon>
        <taxon>Campylobacter</taxon>
    </lineage>
</organism>
<feature type="transmembrane region" description="Helical" evidence="6">
    <location>
        <begin position="332"/>
        <end position="358"/>
    </location>
</feature>
<keyword evidence="9" id="KW-1185">Reference proteome</keyword>
<dbReference type="PANTHER" id="PTHR30619">
    <property type="entry name" value="DNA INTERNALIZATION/COMPETENCE PROTEIN COMEC/REC2"/>
    <property type="match status" value="1"/>
</dbReference>
<keyword evidence="2" id="KW-1003">Cell membrane</keyword>
<feature type="transmembrane region" description="Helical" evidence="6">
    <location>
        <begin position="379"/>
        <end position="397"/>
    </location>
</feature>
<keyword evidence="5 6" id="KW-0472">Membrane</keyword>
<feature type="transmembrane region" description="Helical" evidence="6">
    <location>
        <begin position="236"/>
        <end position="262"/>
    </location>
</feature>
<feature type="transmembrane region" description="Helical" evidence="6">
    <location>
        <begin position="403"/>
        <end position="419"/>
    </location>
</feature>
<dbReference type="EMBL" id="JAULJQ010000001">
    <property type="protein sequence ID" value="MDO2408644.1"/>
    <property type="molecule type" value="Genomic_DNA"/>
</dbReference>
<evidence type="ECO:0000313" key="9">
    <source>
        <dbReference type="Proteomes" id="UP001171111"/>
    </source>
</evidence>
<reference evidence="8 9" key="1">
    <citation type="submission" date="2023-06" db="EMBL/GenBank/DDBJ databases">
        <title>Campylobacter magnum sp. nov., isolated from cecal contents of domestic pigs (Sus scrofa domesticus).</title>
        <authorList>
            <person name="Papic B."/>
            <person name="Gruntar I."/>
        </authorList>
    </citation>
    <scope>NUCLEOTIDE SEQUENCE [LARGE SCALE GENOMIC DNA]</scope>
    <source>
        <strain evidence="9">34484-21</strain>
    </source>
</reference>